<dbReference type="SUPFAM" id="SSF52833">
    <property type="entry name" value="Thioredoxin-like"/>
    <property type="match status" value="1"/>
</dbReference>
<evidence type="ECO:0000259" key="13">
    <source>
        <dbReference type="SMART" id="SM00916"/>
    </source>
</evidence>
<organism evidence="14 15">
    <name type="scientific">Hymenolepis diminuta</name>
    <name type="common">Rat tapeworm</name>
    <dbReference type="NCBI Taxonomy" id="6216"/>
    <lineage>
        <taxon>Eukaryota</taxon>
        <taxon>Metazoa</taxon>
        <taxon>Spiralia</taxon>
        <taxon>Lophotrochozoa</taxon>
        <taxon>Platyhelminthes</taxon>
        <taxon>Cestoda</taxon>
        <taxon>Eucestoda</taxon>
        <taxon>Cyclophyllidea</taxon>
        <taxon>Hymenolepididae</taxon>
        <taxon>Hymenolepis</taxon>
    </lineage>
</organism>
<dbReference type="GO" id="GO:0005743">
    <property type="term" value="C:mitochondrial inner membrane"/>
    <property type="evidence" value="ECO:0007669"/>
    <property type="project" value="UniProtKB-SubCell"/>
</dbReference>
<dbReference type="SMART" id="SM00916">
    <property type="entry name" value="L51_S25_CI-B8"/>
    <property type="match status" value="1"/>
</dbReference>
<comment type="similarity">
    <text evidence="3">Belongs to the complex I NDUFA2 subunit family.</text>
</comment>
<evidence type="ECO:0000256" key="10">
    <source>
        <dbReference type="ARBA" id="ARBA00023136"/>
    </source>
</evidence>
<evidence type="ECO:0000256" key="1">
    <source>
        <dbReference type="ARBA" id="ARBA00003195"/>
    </source>
</evidence>
<evidence type="ECO:0000256" key="5">
    <source>
        <dbReference type="ARBA" id="ARBA00022448"/>
    </source>
</evidence>
<gene>
    <name evidence="14" type="ORF">WMSIL1_LOCUS14035</name>
</gene>
<comment type="function">
    <text evidence="1">Accessory subunit of the mitochondrial membrane respiratory chain NADH dehydrogenase (Complex I), that is believed not to be involved in catalysis. Complex I functions in the transfer of electrons from NADH to the respiratory chain. The immediate electron acceptor for the enzyme is believed to be ubiquinone.</text>
</comment>
<dbReference type="InterPro" id="IPR007741">
    <property type="entry name" value="Ribosomal_mL43/mS25/NADH_DH"/>
</dbReference>
<evidence type="ECO:0000256" key="9">
    <source>
        <dbReference type="ARBA" id="ARBA00023128"/>
    </source>
</evidence>
<evidence type="ECO:0000313" key="14">
    <source>
        <dbReference type="EMBL" id="VUZ56441.1"/>
    </source>
</evidence>
<dbReference type="Proteomes" id="UP000321570">
    <property type="component" value="Unassembled WGS sequence"/>
</dbReference>
<keyword evidence="9" id="KW-0496">Mitochondrion</keyword>
<name>A0A564ZAB8_HYMDI</name>
<evidence type="ECO:0000256" key="3">
    <source>
        <dbReference type="ARBA" id="ARBA00008939"/>
    </source>
</evidence>
<keyword evidence="7" id="KW-0999">Mitochondrion inner membrane</keyword>
<evidence type="ECO:0000256" key="8">
    <source>
        <dbReference type="ARBA" id="ARBA00022982"/>
    </source>
</evidence>
<dbReference type="AlphaFoldDB" id="A0A564ZAB8"/>
<feature type="domain" description="Ribosomal protein/NADH dehydrogenase" evidence="13">
    <location>
        <begin position="19"/>
        <end position="91"/>
    </location>
</feature>
<evidence type="ECO:0000256" key="11">
    <source>
        <dbReference type="ARBA" id="ARBA00031441"/>
    </source>
</evidence>
<evidence type="ECO:0000256" key="6">
    <source>
        <dbReference type="ARBA" id="ARBA00022660"/>
    </source>
</evidence>
<dbReference type="PANTHER" id="PTHR12878">
    <property type="entry name" value="NADH-UBIQUINONE OXIDOREDUCTASE B8 SUBUNIT"/>
    <property type="match status" value="1"/>
</dbReference>
<dbReference type="InterPro" id="IPR036249">
    <property type="entry name" value="Thioredoxin-like_sf"/>
</dbReference>
<proteinExistence type="inferred from homology"/>
<dbReference type="Pfam" id="PF05047">
    <property type="entry name" value="L51_S25_CI-B8"/>
    <property type="match status" value="1"/>
</dbReference>
<reference evidence="14 15" key="1">
    <citation type="submission" date="2019-07" db="EMBL/GenBank/DDBJ databases">
        <authorList>
            <person name="Jastrzebski P J."/>
            <person name="Paukszto L."/>
            <person name="Jastrzebski P J."/>
        </authorList>
    </citation>
    <scope>NUCLEOTIDE SEQUENCE [LARGE SCALE GENOMIC DNA]</scope>
    <source>
        <strain evidence="14 15">WMS-il1</strain>
    </source>
</reference>
<evidence type="ECO:0000256" key="7">
    <source>
        <dbReference type="ARBA" id="ARBA00022792"/>
    </source>
</evidence>
<protein>
    <recommendedName>
        <fullName evidence="4">NADH dehydrogenase [ubiquinone] 1 alpha subcomplex subunit 2</fullName>
    </recommendedName>
    <alternativeName>
        <fullName evidence="11">Complex I-B8</fullName>
    </alternativeName>
    <alternativeName>
        <fullName evidence="12">NADH-ubiquinone oxidoreductase B8 subunit</fullName>
    </alternativeName>
</protein>
<keyword evidence="15" id="KW-1185">Reference proteome</keyword>
<keyword evidence="5" id="KW-0813">Transport</keyword>
<evidence type="ECO:0000256" key="2">
    <source>
        <dbReference type="ARBA" id="ARBA00004443"/>
    </source>
</evidence>
<evidence type="ECO:0000313" key="15">
    <source>
        <dbReference type="Proteomes" id="UP000321570"/>
    </source>
</evidence>
<keyword evidence="6" id="KW-0679">Respiratory chain</keyword>
<dbReference type="EMBL" id="CABIJS010000703">
    <property type="protein sequence ID" value="VUZ56441.1"/>
    <property type="molecule type" value="Genomic_DNA"/>
</dbReference>
<keyword evidence="10" id="KW-0472">Membrane</keyword>
<dbReference type="Gene3D" id="3.40.30.10">
    <property type="entry name" value="Glutaredoxin"/>
    <property type="match status" value="1"/>
</dbReference>
<dbReference type="PANTHER" id="PTHR12878:SF0">
    <property type="entry name" value="NADH DEHYDROGENASE [UBIQUINONE] 1 ALPHA SUBCOMPLEX SUBUNIT 2"/>
    <property type="match status" value="1"/>
</dbReference>
<accession>A0A564ZAB8</accession>
<evidence type="ECO:0000256" key="12">
    <source>
        <dbReference type="ARBA" id="ARBA00032513"/>
    </source>
</evidence>
<dbReference type="InterPro" id="IPR016464">
    <property type="entry name" value="NADH_Ub_cplx-1_asu_su-2"/>
</dbReference>
<comment type="subcellular location">
    <subcellularLocation>
        <location evidence="2">Mitochondrion inner membrane</location>
        <topology evidence="2">Peripheral membrane protein</topology>
        <orientation evidence="2">Matrix side</orientation>
    </subcellularLocation>
</comment>
<dbReference type="PIRSF" id="PIRSF005822">
    <property type="entry name" value="NDUA2"/>
    <property type="match status" value="1"/>
</dbReference>
<keyword evidence="8" id="KW-0249">Electron transport</keyword>
<sequence>MAALPKLTGIKELRILFSPVSASSTGLREFISKSYPCLKSNNPNVKFMIREADNSPAHIYARYAFGKEHSVSVDGCSSSEILKKLSELNSA</sequence>
<evidence type="ECO:0000256" key="4">
    <source>
        <dbReference type="ARBA" id="ARBA00016394"/>
    </source>
</evidence>